<dbReference type="Gene3D" id="3.30.160.60">
    <property type="entry name" value="Classic Zinc Finger"/>
    <property type="match status" value="1"/>
</dbReference>
<dbReference type="InterPro" id="IPR001841">
    <property type="entry name" value="Znf_RING"/>
</dbReference>
<dbReference type="PANTHER" id="PTHR25465">
    <property type="entry name" value="B-BOX DOMAIN CONTAINING"/>
    <property type="match status" value="1"/>
</dbReference>
<evidence type="ECO:0000313" key="6">
    <source>
        <dbReference type="Ensembl" id="ENSPMGP00000006056.1"/>
    </source>
</evidence>
<reference evidence="6" key="2">
    <citation type="submission" date="2025-09" db="UniProtKB">
        <authorList>
            <consortium name="Ensembl"/>
        </authorList>
    </citation>
    <scope>IDENTIFICATION</scope>
</reference>
<feature type="domain" description="RING-type" evidence="5">
    <location>
        <begin position="31"/>
        <end position="82"/>
    </location>
</feature>
<dbReference type="Proteomes" id="UP000261520">
    <property type="component" value="Unplaced"/>
</dbReference>
<evidence type="ECO:0000256" key="3">
    <source>
        <dbReference type="ARBA" id="ARBA00022833"/>
    </source>
</evidence>
<protein>
    <recommendedName>
        <fullName evidence="5">RING-type domain-containing protein</fullName>
    </recommendedName>
</protein>
<dbReference type="GO" id="GO:0008270">
    <property type="term" value="F:zinc ion binding"/>
    <property type="evidence" value="ECO:0007669"/>
    <property type="project" value="UniProtKB-KW"/>
</dbReference>
<dbReference type="PANTHER" id="PTHR25465:SF14">
    <property type="entry name" value="E3 UBIQUITIN-PROTEIN LIGASE TRIM65"/>
    <property type="match status" value="1"/>
</dbReference>
<dbReference type="STRING" id="409849.ENSPMGP00000006056"/>
<dbReference type="InterPro" id="IPR013083">
    <property type="entry name" value="Znf_RING/FYVE/PHD"/>
</dbReference>
<evidence type="ECO:0000256" key="2">
    <source>
        <dbReference type="ARBA" id="ARBA00022771"/>
    </source>
</evidence>
<evidence type="ECO:0000313" key="7">
    <source>
        <dbReference type="Proteomes" id="UP000261520"/>
    </source>
</evidence>
<reference evidence="6" key="1">
    <citation type="submission" date="2025-08" db="UniProtKB">
        <authorList>
            <consortium name="Ensembl"/>
        </authorList>
    </citation>
    <scope>IDENTIFICATION</scope>
</reference>
<sequence>MYQSNIISSTNSKPGSLDHYERDFSPEKFSCSVCSEVLKDPATIPCGHTFCAQCVTNEIKAVRDKAAAFVYAQPGDAACDMCPRKKRKAVSACMGCRISYCESHIWDHYNGKDAYKTHTLVKPGINLKDNVCPIHHQYVTKYCCTDNHMVCPTCATRQHEGKLKLRGAIDKTTRKQVFFIFHILSKSYRLPLYIFKL</sequence>
<keyword evidence="1" id="KW-0479">Metal-binding</keyword>
<dbReference type="Ensembl" id="ENSPMGT00000006432.1">
    <property type="protein sequence ID" value="ENSPMGP00000006056.1"/>
    <property type="gene ID" value="ENSPMGG00000005094.1"/>
</dbReference>
<dbReference type="InterPro" id="IPR027370">
    <property type="entry name" value="Znf-RING_euk"/>
</dbReference>
<dbReference type="SMART" id="SM00184">
    <property type="entry name" value="RING"/>
    <property type="match status" value="1"/>
</dbReference>
<dbReference type="PROSITE" id="PS50089">
    <property type="entry name" value="ZF_RING_2"/>
    <property type="match status" value="1"/>
</dbReference>
<evidence type="ECO:0000259" key="5">
    <source>
        <dbReference type="PROSITE" id="PS50089"/>
    </source>
</evidence>
<dbReference type="InterPro" id="IPR017907">
    <property type="entry name" value="Znf_RING_CS"/>
</dbReference>
<keyword evidence="7" id="KW-1185">Reference proteome</keyword>
<dbReference type="SUPFAM" id="SSF57845">
    <property type="entry name" value="B-box zinc-binding domain"/>
    <property type="match status" value="1"/>
</dbReference>
<dbReference type="AlphaFoldDB" id="A0A3B3ZNX6"/>
<organism evidence="6 7">
    <name type="scientific">Periophthalmus magnuspinnatus</name>
    <dbReference type="NCBI Taxonomy" id="409849"/>
    <lineage>
        <taxon>Eukaryota</taxon>
        <taxon>Metazoa</taxon>
        <taxon>Chordata</taxon>
        <taxon>Craniata</taxon>
        <taxon>Vertebrata</taxon>
        <taxon>Euteleostomi</taxon>
        <taxon>Actinopterygii</taxon>
        <taxon>Neopterygii</taxon>
        <taxon>Teleostei</taxon>
        <taxon>Neoteleostei</taxon>
        <taxon>Acanthomorphata</taxon>
        <taxon>Gobiaria</taxon>
        <taxon>Gobiiformes</taxon>
        <taxon>Gobioidei</taxon>
        <taxon>Gobiidae</taxon>
        <taxon>Oxudercinae</taxon>
        <taxon>Periophthalmus</taxon>
    </lineage>
</organism>
<evidence type="ECO:0000256" key="1">
    <source>
        <dbReference type="ARBA" id="ARBA00022723"/>
    </source>
</evidence>
<proteinExistence type="predicted"/>
<dbReference type="Gene3D" id="3.30.40.10">
    <property type="entry name" value="Zinc/RING finger domain, C3HC4 (zinc finger)"/>
    <property type="match status" value="1"/>
</dbReference>
<dbReference type="InterPro" id="IPR051051">
    <property type="entry name" value="E3_ubiq-ligase_TRIM/RNF"/>
</dbReference>
<dbReference type="SUPFAM" id="SSF57850">
    <property type="entry name" value="RING/U-box"/>
    <property type="match status" value="1"/>
</dbReference>
<keyword evidence="2 4" id="KW-0863">Zinc-finger</keyword>
<dbReference type="PROSITE" id="PS00518">
    <property type="entry name" value="ZF_RING_1"/>
    <property type="match status" value="1"/>
</dbReference>
<dbReference type="Pfam" id="PF13445">
    <property type="entry name" value="zf-RING_UBOX"/>
    <property type="match status" value="1"/>
</dbReference>
<accession>A0A3B3ZNX6</accession>
<evidence type="ECO:0000256" key="4">
    <source>
        <dbReference type="PROSITE-ProRule" id="PRU00175"/>
    </source>
</evidence>
<name>A0A3B3ZNX6_9GOBI</name>
<keyword evidence="3" id="KW-0862">Zinc</keyword>